<comment type="caution">
    <text evidence="1">The sequence shown here is derived from an EMBL/GenBank/DDBJ whole genome shotgun (WGS) entry which is preliminary data.</text>
</comment>
<evidence type="ECO:0000313" key="2">
    <source>
        <dbReference type="Proteomes" id="UP000654075"/>
    </source>
</evidence>
<keyword evidence="2" id="KW-1185">Reference proteome</keyword>
<evidence type="ECO:0000313" key="1">
    <source>
        <dbReference type="EMBL" id="CAE8603681.1"/>
    </source>
</evidence>
<proteinExistence type="predicted"/>
<reference evidence="1" key="1">
    <citation type="submission" date="2021-02" db="EMBL/GenBank/DDBJ databases">
        <authorList>
            <person name="Dougan E. K."/>
            <person name="Rhodes N."/>
            <person name="Thang M."/>
            <person name="Chan C."/>
        </authorList>
    </citation>
    <scope>NUCLEOTIDE SEQUENCE</scope>
</reference>
<gene>
    <name evidence="1" type="ORF">PGLA1383_LOCUS21887</name>
</gene>
<organism evidence="1 2">
    <name type="scientific">Polarella glacialis</name>
    <name type="common">Dinoflagellate</name>
    <dbReference type="NCBI Taxonomy" id="89957"/>
    <lineage>
        <taxon>Eukaryota</taxon>
        <taxon>Sar</taxon>
        <taxon>Alveolata</taxon>
        <taxon>Dinophyceae</taxon>
        <taxon>Suessiales</taxon>
        <taxon>Suessiaceae</taxon>
        <taxon>Polarella</taxon>
    </lineage>
</organism>
<dbReference type="Proteomes" id="UP000654075">
    <property type="component" value="Unassembled WGS sequence"/>
</dbReference>
<dbReference type="AlphaFoldDB" id="A0A813EZR2"/>
<dbReference type="EMBL" id="CAJNNV010015636">
    <property type="protein sequence ID" value="CAE8603681.1"/>
    <property type="molecule type" value="Genomic_DNA"/>
</dbReference>
<protein>
    <submittedName>
        <fullName evidence="1">Uncharacterized protein</fullName>
    </submittedName>
</protein>
<accession>A0A813EZR2</accession>
<name>A0A813EZR2_POLGL</name>
<sequence>MPKVSFHQQSSAQHAEVFKSPKMFWVLLPGIELPLQYQKPQECSWPGSNCPRTSCMLLACEEVNMLESEEGLHCTKQCQMILAGLEPAIFASEDHRLIH</sequence>